<dbReference type="InterPro" id="IPR003018">
    <property type="entry name" value="GAF"/>
</dbReference>
<dbReference type="Pfam" id="PF08448">
    <property type="entry name" value="PAS_4"/>
    <property type="match status" value="1"/>
</dbReference>
<dbReference type="SUPFAM" id="SSF55781">
    <property type="entry name" value="GAF domain-like"/>
    <property type="match status" value="1"/>
</dbReference>
<evidence type="ECO:0000313" key="5">
    <source>
        <dbReference type="Proteomes" id="UP000437736"/>
    </source>
</evidence>
<feature type="non-terminal residue" evidence="4">
    <location>
        <position position="466"/>
    </location>
</feature>
<dbReference type="SUPFAM" id="SSF55785">
    <property type="entry name" value="PYP-like sensor domain (PAS domain)"/>
    <property type="match status" value="2"/>
</dbReference>
<dbReference type="Proteomes" id="UP000437736">
    <property type="component" value="Unassembled WGS sequence"/>
</dbReference>
<dbReference type="NCBIfam" id="TIGR00229">
    <property type="entry name" value="sensory_box"/>
    <property type="match status" value="2"/>
</dbReference>
<evidence type="ECO:0000256" key="2">
    <source>
        <dbReference type="SAM" id="Coils"/>
    </source>
</evidence>
<dbReference type="SMART" id="SM00065">
    <property type="entry name" value="GAF"/>
    <property type="match status" value="1"/>
</dbReference>
<name>A0ABW9QUX2_9ACTN</name>
<feature type="domain" description="PAS" evidence="3">
    <location>
        <begin position="24"/>
        <end position="74"/>
    </location>
</feature>
<sequence>MTVDGPGVAALLESVPVGVVLVRDATVVGWNAAAEVLYGRRRSEAAGRPLIEVLFDPADGPAVLETLARVRAGEPWEGNARVRRADGVLLVSGFRAVPVGDDGLVAWVALDHVDQAMAEQERAVLLSAEHAARATAEEALGLVEAVVGSAPVGIAVFDLQLRYVRVNEAFAALSGLPPEEHVGSFVGEVVPLPPEVAADLRRVVTTGRHILDREVGIDTTAGGPRSFQFNFYPVQTTGGELIGAGTTVAEVTALRRAEAAREEMLAEARAAQRRLAVLSTASAALSTTMDLDEMLGRLARSLAPAEADWCLIELLGESGRFERAVASHRSAEKGRVLRATMLASPADQGGDGPIASALRSGKVQRFVRPQVQEAFARAAADRRLERFPGVEDLRSAVVVPIRSGEDPLGVLVLATEGDRLLGDDDVDLAVEVAHRAALAVRNARSYQQEHDIAENLQRGLLPASLP</sequence>
<organism evidence="4 5">
    <name type="scientific">Acidiferrimicrobium australe</name>
    <dbReference type="NCBI Taxonomy" id="2664430"/>
    <lineage>
        <taxon>Bacteria</taxon>
        <taxon>Bacillati</taxon>
        <taxon>Actinomycetota</taxon>
        <taxon>Acidimicrobiia</taxon>
        <taxon>Acidimicrobiales</taxon>
        <taxon>Acidimicrobiaceae</taxon>
        <taxon>Acidiferrimicrobium</taxon>
    </lineage>
</organism>
<dbReference type="InterPro" id="IPR029016">
    <property type="entry name" value="GAF-like_dom_sf"/>
</dbReference>
<keyword evidence="1" id="KW-0378">Hydrolase</keyword>
<dbReference type="PANTHER" id="PTHR43156:SF2">
    <property type="entry name" value="STAGE II SPORULATION PROTEIN E"/>
    <property type="match status" value="1"/>
</dbReference>
<protein>
    <submittedName>
        <fullName evidence="4">PAS domain-containing protein</fullName>
    </submittedName>
</protein>
<dbReference type="InterPro" id="IPR013656">
    <property type="entry name" value="PAS_4"/>
</dbReference>
<dbReference type="InterPro" id="IPR035965">
    <property type="entry name" value="PAS-like_dom_sf"/>
</dbReference>
<dbReference type="Pfam" id="PF00989">
    <property type="entry name" value="PAS"/>
    <property type="match status" value="1"/>
</dbReference>
<dbReference type="PANTHER" id="PTHR43156">
    <property type="entry name" value="STAGE II SPORULATION PROTEIN E-RELATED"/>
    <property type="match status" value="1"/>
</dbReference>
<dbReference type="Gene3D" id="3.30.450.40">
    <property type="match status" value="1"/>
</dbReference>
<keyword evidence="5" id="KW-1185">Reference proteome</keyword>
<feature type="domain" description="PAS" evidence="3">
    <location>
        <begin position="139"/>
        <end position="183"/>
    </location>
</feature>
<dbReference type="Pfam" id="PF13185">
    <property type="entry name" value="GAF_2"/>
    <property type="match status" value="1"/>
</dbReference>
<dbReference type="InterPro" id="IPR000014">
    <property type="entry name" value="PAS"/>
</dbReference>
<comment type="caution">
    <text evidence="4">The sequence shown here is derived from an EMBL/GenBank/DDBJ whole genome shotgun (WGS) entry which is preliminary data.</text>
</comment>
<dbReference type="InterPro" id="IPR052016">
    <property type="entry name" value="Bact_Sigma-Reg"/>
</dbReference>
<evidence type="ECO:0000313" key="4">
    <source>
        <dbReference type="EMBL" id="MST33234.1"/>
    </source>
</evidence>
<dbReference type="CDD" id="cd00130">
    <property type="entry name" value="PAS"/>
    <property type="match status" value="2"/>
</dbReference>
<accession>A0ABW9QUX2</accession>
<keyword evidence="2" id="KW-0175">Coiled coil</keyword>
<dbReference type="SMART" id="SM00091">
    <property type="entry name" value="PAS"/>
    <property type="match status" value="2"/>
</dbReference>
<dbReference type="Gene3D" id="3.30.450.20">
    <property type="entry name" value="PAS domain"/>
    <property type="match status" value="2"/>
</dbReference>
<reference evidence="4 5" key="1">
    <citation type="submission" date="2019-11" db="EMBL/GenBank/DDBJ databases">
        <title>Acidiferrimicrobium australis gen. nov., sp. nov., an acidophilic and obligately heterotrophic, member of the Actinobacteria that catalyses dissimilatory oxido- reduction of iron isolated from metal-rich acidic water in Chile.</title>
        <authorList>
            <person name="Gonzalez D."/>
            <person name="Huber K."/>
            <person name="Hedrich S."/>
            <person name="Rojas-Villalobos C."/>
            <person name="Quatrini R."/>
            <person name="Dinamarca M.A."/>
            <person name="Schwarz A."/>
            <person name="Canales C."/>
            <person name="Nancucheo I."/>
        </authorList>
    </citation>
    <scope>NUCLEOTIDE SEQUENCE [LARGE SCALE GENOMIC DNA]</scope>
    <source>
        <strain evidence="4 5">USS-CCA1</strain>
    </source>
</reference>
<feature type="coiled-coil region" evidence="2">
    <location>
        <begin position="254"/>
        <end position="281"/>
    </location>
</feature>
<dbReference type="PROSITE" id="PS50112">
    <property type="entry name" value="PAS"/>
    <property type="match status" value="2"/>
</dbReference>
<dbReference type="InterPro" id="IPR013767">
    <property type="entry name" value="PAS_fold"/>
</dbReference>
<evidence type="ECO:0000256" key="1">
    <source>
        <dbReference type="ARBA" id="ARBA00022801"/>
    </source>
</evidence>
<gene>
    <name evidence="4" type="ORF">GHK86_10940</name>
</gene>
<dbReference type="EMBL" id="WJHE01000532">
    <property type="protein sequence ID" value="MST33234.1"/>
    <property type="molecule type" value="Genomic_DNA"/>
</dbReference>
<evidence type="ECO:0000259" key="3">
    <source>
        <dbReference type="PROSITE" id="PS50112"/>
    </source>
</evidence>
<proteinExistence type="predicted"/>